<dbReference type="eggNOG" id="ENOG502RJY6">
    <property type="taxonomic scope" value="Eukaryota"/>
</dbReference>
<evidence type="ECO:0000313" key="3">
    <source>
        <dbReference type="Proteomes" id="UP000030651"/>
    </source>
</evidence>
<reference evidence="3" key="1">
    <citation type="journal article" date="2015" name="BMC Genomics">
        <title>Genomic and transcriptomic analysis of the endophytic fungus Pestalotiopsis fici reveals its lifestyle and high potential for synthesis of natural products.</title>
        <authorList>
            <person name="Wang X."/>
            <person name="Zhang X."/>
            <person name="Liu L."/>
            <person name="Xiang M."/>
            <person name="Wang W."/>
            <person name="Sun X."/>
            <person name="Che Y."/>
            <person name="Guo L."/>
            <person name="Liu G."/>
            <person name="Guo L."/>
            <person name="Wang C."/>
            <person name="Yin W.B."/>
            <person name="Stadler M."/>
            <person name="Zhang X."/>
            <person name="Liu X."/>
        </authorList>
    </citation>
    <scope>NUCLEOTIDE SEQUENCE [LARGE SCALE GENOMIC DNA]</scope>
    <source>
        <strain evidence="3">W106-1 / CGMCC3.15140</strain>
    </source>
</reference>
<evidence type="ECO:0000313" key="2">
    <source>
        <dbReference type="EMBL" id="ETS87486.1"/>
    </source>
</evidence>
<dbReference type="Proteomes" id="UP000030651">
    <property type="component" value="Unassembled WGS sequence"/>
</dbReference>
<feature type="region of interest" description="Disordered" evidence="1">
    <location>
        <begin position="103"/>
        <end position="138"/>
    </location>
</feature>
<organism evidence="2 3">
    <name type="scientific">Pestalotiopsis fici (strain W106-1 / CGMCC3.15140)</name>
    <dbReference type="NCBI Taxonomy" id="1229662"/>
    <lineage>
        <taxon>Eukaryota</taxon>
        <taxon>Fungi</taxon>
        <taxon>Dikarya</taxon>
        <taxon>Ascomycota</taxon>
        <taxon>Pezizomycotina</taxon>
        <taxon>Sordariomycetes</taxon>
        <taxon>Xylariomycetidae</taxon>
        <taxon>Amphisphaeriales</taxon>
        <taxon>Sporocadaceae</taxon>
        <taxon>Pestalotiopsis</taxon>
    </lineage>
</organism>
<sequence length="156" mass="17208">MCVYKRVLYELCNHSRYSAKVERKCDEQKAFDKGEGAEVCKKVSSHPLATLKVAGQCPRCDGSQKTVTQKLQKAKDMISQSKKTLASTDARCRAILEDVGIDMSVSGSSSDDNDDVEKLKGEMNELDGKEGSGKDNAAAEEFLKKRKESDSAKLYM</sequence>
<dbReference type="AlphaFoldDB" id="W3XQE3"/>
<keyword evidence="3" id="KW-1185">Reference proteome</keyword>
<gene>
    <name evidence="2" type="ORF">PFICI_01314</name>
</gene>
<feature type="compositionally biased region" description="Basic and acidic residues" evidence="1">
    <location>
        <begin position="116"/>
        <end position="133"/>
    </location>
</feature>
<dbReference type="KEGG" id="pfy:PFICI_01314"/>
<dbReference type="EMBL" id="KI912109">
    <property type="protein sequence ID" value="ETS87486.1"/>
    <property type="molecule type" value="Genomic_DNA"/>
</dbReference>
<dbReference type="GeneID" id="19266327"/>
<name>W3XQE3_PESFW</name>
<dbReference type="RefSeq" id="XP_007828086.1">
    <property type="nucleotide sequence ID" value="XM_007829895.1"/>
</dbReference>
<dbReference type="OrthoDB" id="4763934at2759"/>
<dbReference type="OMA" id="KCDEQKA"/>
<protein>
    <submittedName>
        <fullName evidence="2">Uncharacterized protein</fullName>
    </submittedName>
</protein>
<dbReference type="HOGENOM" id="CLU_1687262_0_0_1"/>
<dbReference type="InParanoid" id="W3XQE3"/>
<proteinExistence type="predicted"/>
<evidence type="ECO:0000256" key="1">
    <source>
        <dbReference type="SAM" id="MobiDB-lite"/>
    </source>
</evidence>
<accession>W3XQE3</accession>